<organism evidence="3 4">
    <name type="scientific">Lasius niger</name>
    <name type="common">Black garden ant</name>
    <dbReference type="NCBI Taxonomy" id="67767"/>
    <lineage>
        <taxon>Eukaryota</taxon>
        <taxon>Metazoa</taxon>
        <taxon>Ecdysozoa</taxon>
        <taxon>Arthropoda</taxon>
        <taxon>Hexapoda</taxon>
        <taxon>Insecta</taxon>
        <taxon>Pterygota</taxon>
        <taxon>Neoptera</taxon>
        <taxon>Endopterygota</taxon>
        <taxon>Hymenoptera</taxon>
        <taxon>Apocrita</taxon>
        <taxon>Aculeata</taxon>
        <taxon>Formicoidea</taxon>
        <taxon>Formicidae</taxon>
        <taxon>Formicinae</taxon>
        <taxon>Lasius</taxon>
        <taxon>Lasius</taxon>
    </lineage>
</organism>
<dbReference type="EMBL" id="LBMM01000129">
    <property type="protein sequence ID" value="KMR04824.1"/>
    <property type="molecule type" value="Genomic_DNA"/>
</dbReference>
<dbReference type="OrthoDB" id="6286739at2759"/>
<accession>A0A0J7P4G4</accession>
<feature type="region of interest" description="Disordered" evidence="2">
    <location>
        <begin position="254"/>
        <end position="348"/>
    </location>
</feature>
<dbReference type="PaxDb" id="67767-A0A0J7P4G4"/>
<keyword evidence="4" id="KW-1185">Reference proteome</keyword>
<gene>
    <name evidence="3" type="ORF">RF55_417</name>
</gene>
<evidence type="ECO:0000256" key="2">
    <source>
        <dbReference type="SAM" id="MobiDB-lite"/>
    </source>
</evidence>
<dbReference type="AlphaFoldDB" id="A0A0J7P4G4"/>
<name>A0A0J7P4G4_LASNI</name>
<feature type="region of interest" description="Disordered" evidence="2">
    <location>
        <begin position="1"/>
        <end position="20"/>
    </location>
</feature>
<reference evidence="3 4" key="1">
    <citation type="submission" date="2015-04" db="EMBL/GenBank/DDBJ databases">
        <title>Lasius niger genome sequencing.</title>
        <authorList>
            <person name="Konorov E.A."/>
            <person name="Nikitin M.A."/>
            <person name="Kirill M.V."/>
            <person name="Chang P."/>
        </authorList>
    </citation>
    <scope>NUCLEOTIDE SEQUENCE [LARGE SCALE GENOMIC DNA]</scope>
    <source>
        <tissue evidence="3">Whole</tissue>
    </source>
</reference>
<feature type="compositionally biased region" description="Basic and acidic residues" evidence="2">
    <location>
        <begin position="288"/>
        <end position="301"/>
    </location>
</feature>
<comment type="caution">
    <text evidence="3">The sequence shown here is derived from an EMBL/GenBank/DDBJ whole genome shotgun (WGS) entry which is preliminary data.</text>
</comment>
<dbReference type="Proteomes" id="UP000036403">
    <property type="component" value="Unassembled WGS sequence"/>
</dbReference>
<evidence type="ECO:0000313" key="4">
    <source>
        <dbReference type="Proteomes" id="UP000036403"/>
    </source>
</evidence>
<sequence>MGNSKSKNEHNSHSTGSAIILDKNEKIHRNVSASSAIDPNINPNINYVIIPNKPHINNEFPKSCNDHKSHPNSERRTQDLFHKFDKPHNLAFNDTVNVQPKFMTETCVNKEKCNNENQTIDLKNKSVIAPPKISTKDDFMTKWFSWKNEFLTYMKSIDPEETKKQNWGIMLLNRMGPIGQEIHRGFTFDKDHTEGNIDILLKQFDFYCIYGGRRRGNDEDIDKYVNDLTVMASKYMTNTHEVVKEKILMEIDKESTPDVEESQGAYDASSNPMLLSEHDNLQSKPMMRKQDKRVTGRHSDLEADDEEFDSLNQSDSINQSDHGNHEPQTSVNATGRPRLPTPTGDNPHELIERAQEENRRLLSLLEDRDHKIMALEARILKQQHEMAVERERLREENATLIRAMAALASN</sequence>
<feature type="compositionally biased region" description="Basic and acidic residues" evidence="2">
    <location>
        <begin position="1"/>
        <end position="12"/>
    </location>
</feature>
<keyword evidence="1" id="KW-0175">Coiled coil</keyword>
<evidence type="ECO:0000256" key="1">
    <source>
        <dbReference type="SAM" id="Coils"/>
    </source>
</evidence>
<evidence type="ECO:0000313" key="3">
    <source>
        <dbReference type="EMBL" id="KMR04824.1"/>
    </source>
</evidence>
<feature type="coiled-coil region" evidence="1">
    <location>
        <begin position="351"/>
        <end position="410"/>
    </location>
</feature>
<protein>
    <submittedName>
        <fullName evidence="3">Prkc apoptosis wt1 regulator</fullName>
    </submittedName>
</protein>
<proteinExistence type="predicted"/>
<feature type="compositionally biased region" description="Polar residues" evidence="2">
    <location>
        <begin position="310"/>
        <end position="333"/>
    </location>
</feature>